<dbReference type="STRING" id="1448318.A0A319ENK0"/>
<evidence type="ECO:0000313" key="4">
    <source>
        <dbReference type="Proteomes" id="UP000248423"/>
    </source>
</evidence>
<dbReference type="Proteomes" id="UP000248423">
    <property type="component" value="Unassembled WGS sequence"/>
</dbReference>
<evidence type="ECO:0000256" key="2">
    <source>
        <dbReference type="SAM" id="SignalP"/>
    </source>
</evidence>
<name>A0A319ENK0_ASPSB</name>
<sequence length="304" mass="33976">MPRPTSRTTKVLLLLTPPTLLTYTTHRFLSTLEAKYPPADPTTTTSLALRTPSNPTTQHCPEIDVYEARAVPVKALLKRYRHLLNTTSSSSSSSSSNHPTNEKEKTETLTQAWILTFLNSRPLLHEASIFGLFLNKTYEPGDTLVSTFSDPTSTTTTSSPEPLKGKTILNGMFTIESFTPSSSTSPPPNPQSQSQPQHHPTPGLLLSWRIPPSPIQLFEKISKWGYPFRLMSGGRHEISISDVYTHAGEEVVDVRFASAHDYEFWGVEGGEAKDQKMVPRWVGRVHRGYARFLVDWVVTRELGE</sequence>
<feature type="region of interest" description="Disordered" evidence="1">
    <location>
        <begin position="146"/>
        <end position="205"/>
    </location>
</feature>
<feature type="chain" id="PRO_5016309232" evidence="2">
    <location>
        <begin position="23"/>
        <end position="304"/>
    </location>
</feature>
<dbReference type="AlphaFoldDB" id="A0A319ENK0"/>
<gene>
    <name evidence="3" type="ORF">BO78DRAFT_400630</name>
</gene>
<accession>A0A319ENK0</accession>
<evidence type="ECO:0000256" key="1">
    <source>
        <dbReference type="SAM" id="MobiDB-lite"/>
    </source>
</evidence>
<evidence type="ECO:0000313" key="3">
    <source>
        <dbReference type="EMBL" id="PYI02339.1"/>
    </source>
</evidence>
<feature type="compositionally biased region" description="Low complexity" evidence="1">
    <location>
        <begin position="146"/>
        <end position="159"/>
    </location>
</feature>
<feature type="region of interest" description="Disordered" evidence="1">
    <location>
        <begin position="86"/>
        <end position="105"/>
    </location>
</feature>
<feature type="signal peptide" evidence="2">
    <location>
        <begin position="1"/>
        <end position="22"/>
    </location>
</feature>
<feature type="compositionally biased region" description="Low complexity" evidence="1">
    <location>
        <begin position="191"/>
        <end position="202"/>
    </location>
</feature>
<dbReference type="OrthoDB" id="4480078at2759"/>
<dbReference type="EMBL" id="KZ826397">
    <property type="protein sequence ID" value="PYI02339.1"/>
    <property type="molecule type" value="Genomic_DNA"/>
</dbReference>
<keyword evidence="4" id="KW-1185">Reference proteome</keyword>
<reference evidence="3 4" key="1">
    <citation type="submission" date="2018-02" db="EMBL/GenBank/DDBJ databases">
        <title>The genomes of Aspergillus section Nigri reveals drivers in fungal speciation.</title>
        <authorList>
            <consortium name="DOE Joint Genome Institute"/>
            <person name="Vesth T.C."/>
            <person name="Nybo J."/>
            <person name="Theobald S."/>
            <person name="Brandl J."/>
            <person name="Frisvad J.C."/>
            <person name="Nielsen K.F."/>
            <person name="Lyhne E.K."/>
            <person name="Kogle M.E."/>
            <person name="Kuo A."/>
            <person name="Riley R."/>
            <person name="Clum A."/>
            <person name="Nolan M."/>
            <person name="Lipzen A."/>
            <person name="Salamov A."/>
            <person name="Henrissat B."/>
            <person name="Wiebenga A."/>
            <person name="De vries R.P."/>
            <person name="Grigoriev I.V."/>
            <person name="Mortensen U.H."/>
            <person name="Andersen M.R."/>
            <person name="Baker S.E."/>
        </authorList>
    </citation>
    <scope>NUCLEOTIDE SEQUENCE [LARGE SCALE GENOMIC DNA]</scope>
    <source>
        <strain evidence="3 4">CBS 121057</strain>
    </source>
</reference>
<protein>
    <submittedName>
        <fullName evidence="3">Uncharacterized protein</fullName>
    </submittedName>
</protein>
<dbReference type="VEuPathDB" id="FungiDB:BO78DRAFT_400630"/>
<proteinExistence type="predicted"/>
<organism evidence="3 4">
    <name type="scientific">Aspergillus sclerotiicarbonarius (strain CBS 121057 / IBT 28362)</name>
    <dbReference type="NCBI Taxonomy" id="1448318"/>
    <lineage>
        <taxon>Eukaryota</taxon>
        <taxon>Fungi</taxon>
        <taxon>Dikarya</taxon>
        <taxon>Ascomycota</taxon>
        <taxon>Pezizomycotina</taxon>
        <taxon>Eurotiomycetes</taxon>
        <taxon>Eurotiomycetidae</taxon>
        <taxon>Eurotiales</taxon>
        <taxon>Aspergillaceae</taxon>
        <taxon>Aspergillus</taxon>
        <taxon>Aspergillus subgen. Circumdati</taxon>
    </lineage>
</organism>
<keyword evidence="2" id="KW-0732">Signal</keyword>